<evidence type="ECO:0000256" key="2">
    <source>
        <dbReference type="ARBA" id="ARBA00012120"/>
    </source>
</evidence>
<sequence>MSVLNNFTVSVAKGLRRLRQKQELREVVPNASRRKGNTAVPEETKLNMEKCLIVSKVTRYEYERHSHEHLSECELERVLRKRGSDYDSMLKIHKQQKAFEENVAKSLRDMGLKVEMASRLTYNDDIINWCDVVVPCGGDGTFLLAASRVRDANKPVIGFNSSPQKSVGRLCLPTWCSNDVKGAFQAIKEGRFRWMRRSRIRTTVTSEPQLLETITPVDLHTLHYCRYPPVQNTHEMVDAYNMNSRQVATTARDAPVSPTLATKVLPFLALNEVRILYYNMNSRQVATTARDAPVSPTLATKVLPFLALNEVFIGESVTSRVSLLRLQIDNGAWSHTKSSGLCVTTGTGSTSWHFSINCLRTQSVQELMKILHEEYKVPLDTAMEKAREVTEKYNQKLMFAADSDQLAYSVREYITFEEWPTPRGLKVRDKASSVKVKSHCTDAGLVIDGSVSFPFNDGTEAILEIHPEDSLMTVQMDEKRP</sequence>
<keyword evidence="5" id="KW-0521">NADP</keyword>
<proteinExistence type="inferred from homology"/>
<dbReference type="PANTHER" id="PTHR13158">
    <property type="match status" value="1"/>
</dbReference>
<comment type="similarity">
    <text evidence="1">Belongs to the NAD kinase family.</text>
</comment>
<dbReference type="Gene3D" id="3.40.50.10330">
    <property type="entry name" value="Probable inorganic polyphosphate/atp-NAD kinase, domain 1"/>
    <property type="match status" value="1"/>
</dbReference>
<dbReference type="InterPro" id="IPR016064">
    <property type="entry name" value="NAD/diacylglycerol_kinase_sf"/>
</dbReference>
<evidence type="ECO:0000313" key="8">
    <source>
        <dbReference type="RefSeq" id="XP_050558335.1"/>
    </source>
</evidence>
<dbReference type="InterPro" id="IPR002504">
    <property type="entry name" value="NADK"/>
</dbReference>
<dbReference type="Gene3D" id="2.60.200.30">
    <property type="entry name" value="Probable inorganic polyphosphate/atp-NAD kinase, domain 2"/>
    <property type="match status" value="1"/>
</dbReference>
<evidence type="ECO:0000256" key="1">
    <source>
        <dbReference type="ARBA" id="ARBA00010995"/>
    </source>
</evidence>
<dbReference type="Proteomes" id="UP000829999">
    <property type="component" value="Chromosome 22"/>
</dbReference>
<evidence type="ECO:0000256" key="3">
    <source>
        <dbReference type="ARBA" id="ARBA00022679"/>
    </source>
</evidence>
<dbReference type="GeneID" id="118280033"/>
<protein>
    <recommendedName>
        <fullName evidence="2">NAD(+) kinase</fullName>
        <ecNumber evidence="2">2.7.1.23</ecNumber>
    </recommendedName>
</protein>
<dbReference type="InterPro" id="IPR017438">
    <property type="entry name" value="ATP-NAD_kinase_N"/>
</dbReference>
<evidence type="ECO:0000313" key="7">
    <source>
        <dbReference type="Proteomes" id="UP000829999"/>
    </source>
</evidence>
<gene>
    <name evidence="8" type="primary">LOC118280033</name>
</gene>
<evidence type="ECO:0000256" key="5">
    <source>
        <dbReference type="ARBA" id="ARBA00022857"/>
    </source>
</evidence>
<keyword evidence="3" id="KW-0808">Transferase</keyword>
<dbReference type="OrthoDB" id="185618at2759"/>
<dbReference type="PANTHER" id="PTHR13158:SF5">
    <property type="entry name" value="NAD KINASE 2, MITOCHONDRIAL"/>
    <property type="match status" value="1"/>
</dbReference>
<organism evidence="7 8">
    <name type="scientific">Spodoptera frugiperda</name>
    <name type="common">Fall armyworm</name>
    <dbReference type="NCBI Taxonomy" id="7108"/>
    <lineage>
        <taxon>Eukaryota</taxon>
        <taxon>Metazoa</taxon>
        <taxon>Ecdysozoa</taxon>
        <taxon>Arthropoda</taxon>
        <taxon>Hexapoda</taxon>
        <taxon>Insecta</taxon>
        <taxon>Pterygota</taxon>
        <taxon>Neoptera</taxon>
        <taxon>Endopterygota</taxon>
        <taxon>Lepidoptera</taxon>
        <taxon>Glossata</taxon>
        <taxon>Ditrysia</taxon>
        <taxon>Noctuoidea</taxon>
        <taxon>Noctuidae</taxon>
        <taxon>Amphipyrinae</taxon>
        <taxon>Spodoptera</taxon>
    </lineage>
</organism>
<evidence type="ECO:0000256" key="6">
    <source>
        <dbReference type="ARBA" id="ARBA00023027"/>
    </source>
</evidence>
<accession>A0A9R0F428</accession>
<evidence type="ECO:0000256" key="4">
    <source>
        <dbReference type="ARBA" id="ARBA00022777"/>
    </source>
</evidence>
<keyword evidence="7" id="KW-1185">Reference proteome</keyword>
<dbReference type="GO" id="GO:0005739">
    <property type="term" value="C:mitochondrion"/>
    <property type="evidence" value="ECO:0007669"/>
    <property type="project" value="TreeGrafter"/>
</dbReference>
<keyword evidence="6" id="KW-0520">NAD</keyword>
<dbReference type="GO" id="GO:0003951">
    <property type="term" value="F:NAD+ kinase activity"/>
    <property type="evidence" value="ECO:0007669"/>
    <property type="project" value="UniProtKB-EC"/>
</dbReference>
<dbReference type="CTD" id="133686"/>
<dbReference type="GO" id="GO:0006741">
    <property type="term" value="P:NADP+ biosynthetic process"/>
    <property type="evidence" value="ECO:0007669"/>
    <property type="project" value="InterPro"/>
</dbReference>
<dbReference type="Pfam" id="PF01513">
    <property type="entry name" value="NAD_kinase"/>
    <property type="match status" value="1"/>
</dbReference>
<reference evidence="8" key="1">
    <citation type="submission" date="2025-08" db="UniProtKB">
        <authorList>
            <consortium name="RefSeq"/>
        </authorList>
    </citation>
    <scope>IDENTIFICATION</scope>
    <source>
        <tissue evidence="8">Whole larval tissue</tissue>
    </source>
</reference>
<keyword evidence="4 8" id="KW-0418">Kinase</keyword>
<dbReference type="InterPro" id="IPR017437">
    <property type="entry name" value="ATP-NAD_kinase_PpnK-typ_C"/>
</dbReference>
<name>A0A9R0F428_SPOFR</name>
<dbReference type="AlphaFoldDB" id="A0A9R0F428"/>
<dbReference type="SUPFAM" id="SSF111331">
    <property type="entry name" value="NAD kinase/diacylglycerol kinase-like"/>
    <property type="match status" value="1"/>
</dbReference>
<dbReference type="RefSeq" id="XP_050558335.1">
    <property type="nucleotide sequence ID" value="XM_050702378.1"/>
</dbReference>
<dbReference type="GO" id="GO:0019674">
    <property type="term" value="P:NAD+ metabolic process"/>
    <property type="evidence" value="ECO:0007669"/>
    <property type="project" value="InterPro"/>
</dbReference>
<dbReference type="EC" id="2.7.1.23" evidence="2"/>